<protein>
    <submittedName>
        <fullName evidence="2">MbtH protein</fullName>
    </submittedName>
</protein>
<dbReference type="InterPro" id="IPR038020">
    <property type="entry name" value="MbtH-like_sf"/>
</dbReference>
<dbReference type="InterPro" id="IPR037407">
    <property type="entry name" value="MLP_fam"/>
</dbReference>
<sequence>MNPFDNEEGTFLVLINDEGQYSLWPHAMDVPPGWSQVGPIGPRAECLSYIEENWTDMRPLSLVRQMEKDAAERTLKK</sequence>
<dbReference type="GO" id="GO:0019290">
    <property type="term" value="P:siderophore biosynthetic process"/>
    <property type="evidence" value="ECO:0007669"/>
    <property type="project" value="TreeGrafter"/>
</dbReference>
<dbReference type="InterPro" id="IPR005153">
    <property type="entry name" value="MbtH-like_dom"/>
</dbReference>
<dbReference type="OrthoDB" id="7584480at2"/>
<evidence type="ECO:0000259" key="1">
    <source>
        <dbReference type="SMART" id="SM00923"/>
    </source>
</evidence>
<evidence type="ECO:0000313" key="3">
    <source>
        <dbReference type="Proteomes" id="UP000199399"/>
    </source>
</evidence>
<dbReference type="Gene3D" id="3.90.820.10">
    <property type="entry name" value="Structural Genomics, Unknown Function 30-nov-00 1gh9 Mol_id"/>
    <property type="match status" value="1"/>
</dbReference>
<dbReference type="PANTHER" id="PTHR38444:SF1">
    <property type="entry name" value="ENTEROBACTIN BIOSYNTHESIS PROTEIN YBDZ"/>
    <property type="match status" value="1"/>
</dbReference>
<dbReference type="AlphaFoldDB" id="A0A1G7RHP4"/>
<evidence type="ECO:0000313" key="2">
    <source>
        <dbReference type="EMBL" id="SDG09659.1"/>
    </source>
</evidence>
<gene>
    <name evidence="2" type="ORF">SAMN04489759_104370</name>
</gene>
<organism evidence="2 3">
    <name type="scientific">Sulfitobacter delicatus</name>
    <dbReference type="NCBI Taxonomy" id="218672"/>
    <lineage>
        <taxon>Bacteria</taxon>
        <taxon>Pseudomonadati</taxon>
        <taxon>Pseudomonadota</taxon>
        <taxon>Alphaproteobacteria</taxon>
        <taxon>Rhodobacterales</taxon>
        <taxon>Roseobacteraceae</taxon>
        <taxon>Sulfitobacter</taxon>
    </lineage>
</organism>
<reference evidence="3" key="1">
    <citation type="submission" date="2016-10" db="EMBL/GenBank/DDBJ databases">
        <authorList>
            <person name="Varghese N."/>
            <person name="Submissions S."/>
        </authorList>
    </citation>
    <scope>NUCLEOTIDE SEQUENCE [LARGE SCALE GENOMIC DNA]</scope>
    <source>
        <strain evidence="3">DSM 16477</strain>
    </source>
</reference>
<dbReference type="SMART" id="SM00923">
    <property type="entry name" value="MbtH"/>
    <property type="match status" value="1"/>
</dbReference>
<dbReference type="EMBL" id="FNBP01000004">
    <property type="protein sequence ID" value="SDG09659.1"/>
    <property type="molecule type" value="Genomic_DNA"/>
</dbReference>
<proteinExistence type="predicted"/>
<keyword evidence="3" id="KW-1185">Reference proteome</keyword>
<name>A0A1G7RHP4_9RHOB</name>
<dbReference type="GO" id="GO:0005829">
    <property type="term" value="C:cytosol"/>
    <property type="evidence" value="ECO:0007669"/>
    <property type="project" value="TreeGrafter"/>
</dbReference>
<accession>A0A1G7RHP4</accession>
<dbReference type="SUPFAM" id="SSF160582">
    <property type="entry name" value="MbtH-like"/>
    <property type="match status" value="1"/>
</dbReference>
<feature type="domain" description="MbtH-like" evidence="1">
    <location>
        <begin position="2"/>
        <end position="52"/>
    </location>
</feature>
<dbReference type="Pfam" id="PF03621">
    <property type="entry name" value="MbtH"/>
    <property type="match status" value="1"/>
</dbReference>
<dbReference type="PANTHER" id="PTHR38444">
    <property type="entry name" value="ENTEROBACTIN BIOSYNTHESIS PROTEIN YBDZ"/>
    <property type="match status" value="1"/>
</dbReference>
<dbReference type="RefSeq" id="WP_093741896.1">
    <property type="nucleotide sequence ID" value="NZ_FNBP01000004.1"/>
</dbReference>
<dbReference type="STRING" id="218672.SAMN04489759_104370"/>
<dbReference type="Proteomes" id="UP000199399">
    <property type="component" value="Unassembled WGS sequence"/>
</dbReference>